<reference evidence="4 5" key="1">
    <citation type="submission" date="2022-01" db="EMBL/GenBank/DDBJ databases">
        <title>Desulfofustis limnae sp. nov., a novel mesophilic sulfate-reducing bacterium isolated from marsh soil.</title>
        <authorList>
            <person name="Watanabe M."/>
            <person name="Takahashi A."/>
            <person name="Kojima H."/>
            <person name="Fukui M."/>
        </authorList>
    </citation>
    <scope>NUCLEOTIDE SEQUENCE [LARGE SCALE GENOMIC DNA]</scope>
    <source>
        <strain evidence="4 5">PPLL</strain>
    </source>
</reference>
<dbReference type="InterPro" id="IPR000189">
    <property type="entry name" value="Transglyc_AS"/>
</dbReference>
<name>A0ABN6M544_9BACT</name>
<protein>
    <recommendedName>
        <fullName evidence="3">LysM domain-containing protein</fullName>
    </recommendedName>
</protein>
<dbReference type="Proteomes" id="UP000830055">
    <property type="component" value="Chromosome"/>
</dbReference>
<dbReference type="SUPFAM" id="SSF54106">
    <property type="entry name" value="LysM domain"/>
    <property type="match status" value="1"/>
</dbReference>
<dbReference type="CDD" id="cd16894">
    <property type="entry name" value="MltD-like"/>
    <property type="match status" value="1"/>
</dbReference>
<keyword evidence="5" id="KW-1185">Reference proteome</keyword>
<dbReference type="PROSITE" id="PS51782">
    <property type="entry name" value="LYSM"/>
    <property type="match status" value="2"/>
</dbReference>
<accession>A0ABN6M544</accession>
<dbReference type="SUPFAM" id="SSF53955">
    <property type="entry name" value="Lysozyme-like"/>
    <property type="match status" value="1"/>
</dbReference>
<dbReference type="Gene3D" id="3.10.350.10">
    <property type="entry name" value="LysM domain"/>
    <property type="match status" value="1"/>
</dbReference>
<evidence type="ECO:0000256" key="1">
    <source>
        <dbReference type="ARBA" id="ARBA00007734"/>
    </source>
</evidence>
<feature type="domain" description="LysM" evidence="3">
    <location>
        <begin position="582"/>
        <end position="627"/>
    </location>
</feature>
<dbReference type="PANTHER" id="PTHR33734">
    <property type="entry name" value="LYSM DOMAIN-CONTAINING GPI-ANCHORED PROTEIN 2"/>
    <property type="match status" value="1"/>
</dbReference>
<dbReference type="SMART" id="SM00257">
    <property type="entry name" value="LysM"/>
    <property type="match status" value="3"/>
</dbReference>
<sequence>MTVSATVFPIGGRFRWGLLFFLITVLPLKAEAAADPKLFPEYRSIVANIAFWEKIYSTYSVNTAIIHDRENLGRVYGVIALVDRRLPGAAKQNELLIEKQKNHYAGLLRRLAHGSPHSDEEKRVARLFSSRSSPQTYLRAADNIRAQTGLKEQFLEGVIRSGAYLPAFKKTFTSHGLPEDLAYLPHVESSFNPSAFSKFGASGMWQFTTDTGRDYLQIDYIIDERRDPFIAADAAARFLKNNYRQLGTWPLALTAYNYGTAGMKRAKVEQGGYEQIFLNYRKGWFKFAARNFYPSFLAAVKAAKKIEGSGQYKLDAPVPFSTLRLPGYADSSALCRSLAISCETLARYNPALREPVWQGQKYLPPGYLLKLPAKFGSSQKQAQLGPSLFHREQRPSLFYQVRPGDTAGSIAQAHQVSLQSLVAANNLDKQAMVRIGQNLRIPVTAGKRQQPEAGTTRAGPPILSQQKKSPPAKIDGAPSMPDLAVSGNLKVSGITKKGELSSGQIEVQPDETIGLIASWLRSTPRSIRLANLIGEEMEIMPGQIISVDFVTIDAETFETVRFDFHQEKQQDFFSAYKVIDVTSYIVKPGDTLWDLCANTFEIPLWLLKKYNDSLSFTKLDVAASLLVPVVKEL</sequence>
<proteinExistence type="inferred from homology"/>
<dbReference type="Pfam" id="PF01476">
    <property type="entry name" value="LysM"/>
    <property type="match status" value="2"/>
</dbReference>
<dbReference type="Pfam" id="PF01464">
    <property type="entry name" value="SLT"/>
    <property type="match status" value="1"/>
</dbReference>
<feature type="region of interest" description="Disordered" evidence="2">
    <location>
        <begin position="445"/>
        <end position="480"/>
    </location>
</feature>
<dbReference type="InterPro" id="IPR008258">
    <property type="entry name" value="Transglycosylase_SLT_dom_1"/>
</dbReference>
<feature type="domain" description="LysM" evidence="3">
    <location>
        <begin position="397"/>
        <end position="441"/>
    </location>
</feature>
<dbReference type="PANTHER" id="PTHR33734:SF22">
    <property type="entry name" value="MEMBRANE-BOUND LYTIC MUREIN TRANSGLYCOSYLASE D"/>
    <property type="match status" value="1"/>
</dbReference>
<dbReference type="InterPro" id="IPR018392">
    <property type="entry name" value="LysM"/>
</dbReference>
<comment type="similarity">
    <text evidence="1">Belongs to the transglycosylase Slt family.</text>
</comment>
<evidence type="ECO:0000313" key="5">
    <source>
        <dbReference type="Proteomes" id="UP000830055"/>
    </source>
</evidence>
<dbReference type="EMBL" id="AP025516">
    <property type="protein sequence ID" value="BDD86414.1"/>
    <property type="molecule type" value="Genomic_DNA"/>
</dbReference>
<evidence type="ECO:0000313" key="4">
    <source>
        <dbReference type="EMBL" id="BDD86414.1"/>
    </source>
</evidence>
<dbReference type="InterPro" id="IPR023346">
    <property type="entry name" value="Lysozyme-like_dom_sf"/>
</dbReference>
<organism evidence="4 5">
    <name type="scientific">Desulfofustis limnaeus</name>
    <dbReference type="NCBI Taxonomy" id="2740163"/>
    <lineage>
        <taxon>Bacteria</taxon>
        <taxon>Pseudomonadati</taxon>
        <taxon>Thermodesulfobacteriota</taxon>
        <taxon>Desulfobulbia</taxon>
        <taxon>Desulfobulbales</taxon>
        <taxon>Desulfocapsaceae</taxon>
        <taxon>Desulfofustis</taxon>
    </lineage>
</organism>
<dbReference type="InterPro" id="IPR036779">
    <property type="entry name" value="LysM_dom_sf"/>
</dbReference>
<evidence type="ECO:0000259" key="3">
    <source>
        <dbReference type="PROSITE" id="PS51782"/>
    </source>
</evidence>
<dbReference type="PROSITE" id="PS00922">
    <property type="entry name" value="TRANSGLYCOSYLASE"/>
    <property type="match status" value="1"/>
</dbReference>
<gene>
    <name evidence="4" type="ORF">DPPLL_07790</name>
</gene>
<evidence type="ECO:0000256" key="2">
    <source>
        <dbReference type="SAM" id="MobiDB-lite"/>
    </source>
</evidence>
<dbReference type="CDD" id="cd00118">
    <property type="entry name" value="LysM"/>
    <property type="match status" value="2"/>
</dbReference>
<dbReference type="RefSeq" id="WP_284153501.1">
    <property type="nucleotide sequence ID" value="NZ_AP025516.1"/>
</dbReference>
<dbReference type="Gene3D" id="1.10.530.10">
    <property type="match status" value="1"/>
</dbReference>